<dbReference type="EMBL" id="LNYG01000013">
    <property type="protein sequence ID" value="KTD07902.1"/>
    <property type="molecule type" value="Genomic_DNA"/>
</dbReference>
<dbReference type="SUPFAM" id="SSF48452">
    <property type="entry name" value="TPR-like"/>
    <property type="match status" value="1"/>
</dbReference>
<evidence type="ECO:0008006" key="3">
    <source>
        <dbReference type="Google" id="ProtNLM"/>
    </source>
</evidence>
<dbReference type="PATRIC" id="fig|455.5.peg.2210"/>
<dbReference type="STRING" id="455.Ljam_2097"/>
<dbReference type="InterPro" id="IPR011990">
    <property type="entry name" value="TPR-like_helical_dom_sf"/>
</dbReference>
<organism evidence="1 2">
    <name type="scientific">Legionella jamestowniensis</name>
    <dbReference type="NCBI Taxonomy" id="455"/>
    <lineage>
        <taxon>Bacteria</taxon>
        <taxon>Pseudomonadati</taxon>
        <taxon>Pseudomonadota</taxon>
        <taxon>Gammaproteobacteria</taxon>
        <taxon>Legionellales</taxon>
        <taxon>Legionellaceae</taxon>
        <taxon>Legionella</taxon>
    </lineage>
</organism>
<sequence>MMLSPKKTHIAIVGSGPIGLYTAILLKDKYGGSIDVTVLDSRVNSYERPGIIAKQAVQIINSSFKSREIPEIYVPDSKGEPENSVFIGDLQRVLLESAKSYGVNLVDKSFAELEKNQIKTKEGLTLTCDLLIDCSGENRSVARFTAEKFGGDSTFGIQRIAENPIKNHFIAYVQMDEENSGRCKILDLKTRDPLVYAKTMEDLQQKYGWKEFADPEMVISKWTTKGEGARYCFYFEIPEKIAREDSSVQEAYLKDLLLLKTGQSIAFTREEGRLKFLPFDVDPKYVPDPVNTKNYAIPVVLCGDALMSPEYRFGTGVANGVRCATGLVNSIHITPLELSVHKGKFATETDHIVQGHLKEVRDSYQSKRNQLSDRNLLEAYSMYQKAFTQAKEAGGKAVEDLAKVEHGLFTLADRFKKSADEKFRAAMEKKRLGQHFKPELEKAELFYKSALEIYENYTPNYQVLTELHVEKSKIYSNLAKVFFNTGGIKETIRHAEVALETAIKYKVPTVIKSAAVTLETAYKKILSDYETDFPNDKYLEKIDLNKKLATIATKYLEKDATPYLKEIEKFGQKVIEVQEAMKQRMSDLKIDTKEKDSSLDKGL</sequence>
<evidence type="ECO:0000313" key="1">
    <source>
        <dbReference type="EMBL" id="KTD07902.1"/>
    </source>
</evidence>
<dbReference type="OrthoDB" id="5636482at2"/>
<dbReference type="InterPro" id="IPR036188">
    <property type="entry name" value="FAD/NAD-bd_sf"/>
</dbReference>
<dbReference type="Gene3D" id="1.25.40.10">
    <property type="entry name" value="Tetratricopeptide repeat domain"/>
    <property type="match status" value="1"/>
</dbReference>
<proteinExistence type="predicted"/>
<name>A0A0W0UJ31_9GAMM</name>
<dbReference type="Gene3D" id="3.50.50.60">
    <property type="entry name" value="FAD/NAD(P)-binding domain"/>
    <property type="match status" value="1"/>
</dbReference>
<dbReference type="AlphaFoldDB" id="A0A0W0UJ31"/>
<dbReference type="Proteomes" id="UP000054715">
    <property type="component" value="Unassembled WGS sequence"/>
</dbReference>
<reference evidence="1 2" key="1">
    <citation type="submission" date="2015-11" db="EMBL/GenBank/DDBJ databases">
        <title>Genomic analysis of 38 Legionella species identifies large and diverse effector repertoires.</title>
        <authorList>
            <person name="Burstein D."/>
            <person name="Amaro F."/>
            <person name="Zusman T."/>
            <person name="Lifshitz Z."/>
            <person name="Cohen O."/>
            <person name="Gilbert J.A."/>
            <person name="Pupko T."/>
            <person name="Shuman H.A."/>
            <person name="Segal G."/>
        </authorList>
    </citation>
    <scope>NUCLEOTIDE SEQUENCE [LARGE SCALE GENOMIC DNA]</scope>
    <source>
        <strain evidence="1 2">JA-26-G1-E2</strain>
    </source>
</reference>
<evidence type="ECO:0000313" key="2">
    <source>
        <dbReference type="Proteomes" id="UP000054715"/>
    </source>
</evidence>
<comment type="caution">
    <text evidence="1">The sequence shown here is derived from an EMBL/GenBank/DDBJ whole genome shotgun (WGS) entry which is preliminary data.</text>
</comment>
<dbReference type="RefSeq" id="WP_058449977.1">
    <property type="nucleotide sequence ID" value="NZ_CAAAJF010000002.1"/>
</dbReference>
<dbReference type="SUPFAM" id="SSF51905">
    <property type="entry name" value="FAD/NAD(P)-binding domain"/>
    <property type="match status" value="1"/>
</dbReference>
<protein>
    <recommendedName>
        <fullName evidence="3">Tryptophan halogenase</fullName>
    </recommendedName>
</protein>
<gene>
    <name evidence="1" type="ORF">Ljam_2097</name>
</gene>
<accession>A0A0W0UJ31</accession>